<dbReference type="InterPro" id="IPR043168">
    <property type="entry name" value="DegV_C"/>
</dbReference>
<name>A0A395W9L5_9FIRM</name>
<dbReference type="Gene3D" id="3.30.1180.10">
    <property type="match status" value="1"/>
</dbReference>
<dbReference type="NCBIfam" id="TIGR00762">
    <property type="entry name" value="DegV"/>
    <property type="match status" value="1"/>
</dbReference>
<dbReference type="SUPFAM" id="SSF82549">
    <property type="entry name" value="DAK1/DegV-like"/>
    <property type="match status" value="1"/>
</dbReference>
<accession>A0A395W9L5</accession>
<dbReference type="PANTHER" id="PTHR33434:SF2">
    <property type="entry name" value="FATTY ACID-BINDING PROTEIN TM_1468"/>
    <property type="match status" value="1"/>
</dbReference>
<sequence>MEKIAVVTDTGSNLSFAQAKELGIYLLPLQITIDETTYQDTLEISTQDIYNELANGKMPKTSMAAYQKIYDLFEELKKDYDTIFAVPLTNGLSTNASTMQSIARELEMNVHVIDMYSTCEIEKHVAIWIKKLVDEHKSSEEILKIIQPAIDESNSLILVKNLQHLKRGGRLTPMAATLAGLLKIYPVLHINKSTKGRIDVLNKVRTEKRADAYAIDKVMDDIDIQHTVIYIIHSNFLEGADHFKKCFIEKGVPEQNIHIDYISSVIAVHTGLGCIAIQYIREEN</sequence>
<comment type="caution">
    <text evidence="2">The sequence shown here is derived from an EMBL/GenBank/DDBJ whole genome shotgun (WGS) entry which is preliminary data.</text>
</comment>
<gene>
    <name evidence="2" type="ORF">DWW32_04670</name>
</gene>
<dbReference type="PROSITE" id="PS51482">
    <property type="entry name" value="DEGV"/>
    <property type="match status" value="1"/>
</dbReference>
<evidence type="ECO:0000313" key="2">
    <source>
        <dbReference type="EMBL" id="RGU92276.1"/>
    </source>
</evidence>
<protein>
    <submittedName>
        <fullName evidence="2">DegV family protein</fullName>
    </submittedName>
</protein>
<dbReference type="InterPro" id="IPR050270">
    <property type="entry name" value="DegV_domain_contain"/>
</dbReference>
<evidence type="ECO:0000256" key="1">
    <source>
        <dbReference type="ARBA" id="ARBA00023121"/>
    </source>
</evidence>
<dbReference type="GeneID" id="66579350"/>
<dbReference type="Proteomes" id="UP000265489">
    <property type="component" value="Unassembled WGS sequence"/>
</dbReference>
<reference evidence="2 3" key="1">
    <citation type="submission" date="2018-08" db="EMBL/GenBank/DDBJ databases">
        <title>A genome reference for cultivated species of the human gut microbiota.</title>
        <authorList>
            <person name="Zou Y."/>
            <person name="Xue W."/>
            <person name="Luo G."/>
        </authorList>
    </citation>
    <scope>NUCLEOTIDE SEQUENCE [LARGE SCALE GENOMIC DNA]</scope>
    <source>
        <strain evidence="2 3">AF15-20</strain>
    </source>
</reference>
<dbReference type="Gene3D" id="3.40.50.10170">
    <property type="match status" value="1"/>
</dbReference>
<organism evidence="2 3">
    <name type="scientific">Holdemanella biformis</name>
    <dbReference type="NCBI Taxonomy" id="1735"/>
    <lineage>
        <taxon>Bacteria</taxon>
        <taxon>Bacillati</taxon>
        <taxon>Bacillota</taxon>
        <taxon>Erysipelotrichia</taxon>
        <taxon>Erysipelotrichales</taxon>
        <taxon>Erysipelotrichaceae</taxon>
        <taxon>Holdemanella</taxon>
    </lineage>
</organism>
<dbReference type="RefSeq" id="WP_118324936.1">
    <property type="nucleotide sequence ID" value="NZ_CAUHPN010000007.1"/>
</dbReference>
<evidence type="ECO:0000313" key="3">
    <source>
        <dbReference type="Proteomes" id="UP000265489"/>
    </source>
</evidence>
<dbReference type="PANTHER" id="PTHR33434">
    <property type="entry name" value="DEGV DOMAIN-CONTAINING PROTEIN DR_1986-RELATED"/>
    <property type="match status" value="1"/>
</dbReference>
<dbReference type="GO" id="GO:0008289">
    <property type="term" value="F:lipid binding"/>
    <property type="evidence" value="ECO:0007669"/>
    <property type="project" value="UniProtKB-KW"/>
</dbReference>
<dbReference type="Pfam" id="PF02645">
    <property type="entry name" value="DegV"/>
    <property type="match status" value="1"/>
</dbReference>
<dbReference type="EMBL" id="QRYQ01000006">
    <property type="protein sequence ID" value="RGU92276.1"/>
    <property type="molecule type" value="Genomic_DNA"/>
</dbReference>
<proteinExistence type="predicted"/>
<dbReference type="AlphaFoldDB" id="A0A395W9L5"/>
<keyword evidence="1" id="KW-0446">Lipid-binding</keyword>
<dbReference type="InterPro" id="IPR003797">
    <property type="entry name" value="DegV"/>
</dbReference>